<dbReference type="AlphaFoldDB" id="A0A067S1Y7"/>
<evidence type="ECO:0000313" key="3">
    <source>
        <dbReference type="Proteomes" id="UP000027222"/>
    </source>
</evidence>
<name>A0A067S1Y7_GALM3</name>
<reference evidence="3" key="1">
    <citation type="journal article" date="2014" name="Proc. Natl. Acad. Sci. U.S.A.">
        <title>Extensive sampling of basidiomycete genomes demonstrates inadequacy of the white-rot/brown-rot paradigm for wood decay fungi.</title>
        <authorList>
            <person name="Riley R."/>
            <person name="Salamov A.A."/>
            <person name="Brown D.W."/>
            <person name="Nagy L.G."/>
            <person name="Floudas D."/>
            <person name="Held B.W."/>
            <person name="Levasseur A."/>
            <person name="Lombard V."/>
            <person name="Morin E."/>
            <person name="Otillar R."/>
            <person name="Lindquist E.A."/>
            <person name="Sun H."/>
            <person name="LaButti K.M."/>
            <person name="Schmutz J."/>
            <person name="Jabbour D."/>
            <person name="Luo H."/>
            <person name="Baker S.E."/>
            <person name="Pisabarro A.G."/>
            <person name="Walton J.D."/>
            <person name="Blanchette R.A."/>
            <person name="Henrissat B."/>
            <person name="Martin F."/>
            <person name="Cullen D."/>
            <person name="Hibbett D.S."/>
            <person name="Grigoriev I.V."/>
        </authorList>
    </citation>
    <scope>NUCLEOTIDE SEQUENCE [LARGE SCALE GENOMIC DNA]</scope>
    <source>
        <strain evidence="3">CBS 339.88</strain>
    </source>
</reference>
<dbReference type="InterPro" id="IPR025476">
    <property type="entry name" value="Helitron_helicase-like"/>
</dbReference>
<evidence type="ECO:0000313" key="2">
    <source>
        <dbReference type="EMBL" id="KDR64806.1"/>
    </source>
</evidence>
<evidence type="ECO:0000259" key="1">
    <source>
        <dbReference type="Pfam" id="PF14214"/>
    </source>
</evidence>
<dbReference type="Pfam" id="PF14214">
    <property type="entry name" value="Helitron_like_N"/>
    <property type="match status" value="1"/>
</dbReference>
<gene>
    <name evidence="2" type="ORF">GALMADRAFT_82642</name>
</gene>
<dbReference type="HOGENOM" id="CLU_080483_4_1_1"/>
<feature type="non-terminal residue" evidence="2">
    <location>
        <position position="1"/>
    </location>
</feature>
<dbReference type="STRING" id="685588.A0A067S1Y7"/>
<keyword evidence="3" id="KW-1185">Reference proteome</keyword>
<dbReference type="OrthoDB" id="3229882at2759"/>
<sequence length="197" mass="22235">LNLNHSVLSNISKRLSLGERVKPETQEEKLCYKVIQDLDTIGGHVEGSLAGKKSMRNEIWSLISYIGAPSWFITLSPADSKHPICLYLTHNFADKDIEFKPEICLPDEAYRLVAQNPVAAARFFHFMCETFIKHVLGVGNNSPGLYGKTNAYYGTVEQQGRLTLHLHLLLWIKNSLSPQEIRDRIMDSTSDFTKTNG</sequence>
<dbReference type="Proteomes" id="UP000027222">
    <property type="component" value="Unassembled WGS sequence"/>
</dbReference>
<accession>A0A067S1Y7</accession>
<feature type="domain" description="Helitron helicase-like" evidence="1">
    <location>
        <begin position="24"/>
        <end position="170"/>
    </location>
</feature>
<organism evidence="2 3">
    <name type="scientific">Galerina marginata (strain CBS 339.88)</name>
    <dbReference type="NCBI Taxonomy" id="685588"/>
    <lineage>
        <taxon>Eukaryota</taxon>
        <taxon>Fungi</taxon>
        <taxon>Dikarya</taxon>
        <taxon>Basidiomycota</taxon>
        <taxon>Agaricomycotina</taxon>
        <taxon>Agaricomycetes</taxon>
        <taxon>Agaricomycetidae</taxon>
        <taxon>Agaricales</taxon>
        <taxon>Agaricineae</taxon>
        <taxon>Strophariaceae</taxon>
        <taxon>Galerina</taxon>
    </lineage>
</organism>
<dbReference type="EMBL" id="KL142776">
    <property type="protein sequence ID" value="KDR64806.1"/>
    <property type="molecule type" value="Genomic_DNA"/>
</dbReference>
<protein>
    <recommendedName>
        <fullName evidence="1">Helitron helicase-like domain-containing protein</fullName>
    </recommendedName>
</protein>
<proteinExistence type="predicted"/>